<dbReference type="STRING" id="947166.A0A1D1VZT9"/>
<keyword evidence="4 7" id="KW-0812">Transmembrane</keyword>
<dbReference type="PANTHER" id="PTHR24089">
    <property type="entry name" value="SOLUTE CARRIER FAMILY 25"/>
    <property type="match status" value="1"/>
</dbReference>
<dbReference type="PROSITE" id="PS50920">
    <property type="entry name" value="SOLCAR"/>
    <property type="match status" value="3"/>
</dbReference>
<dbReference type="Pfam" id="PF00153">
    <property type="entry name" value="Mito_carr"/>
    <property type="match status" value="3"/>
</dbReference>
<evidence type="ECO:0000313" key="12">
    <source>
        <dbReference type="Proteomes" id="UP000186922"/>
    </source>
</evidence>
<name>A0A1D1VZT9_RAMVA</name>
<feature type="transmembrane region" description="Helical" evidence="10">
    <location>
        <begin position="238"/>
        <end position="261"/>
    </location>
</feature>
<feature type="transmembrane region" description="Helical" evidence="10">
    <location>
        <begin position="281"/>
        <end position="302"/>
    </location>
</feature>
<evidence type="ECO:0000256" key="7">
    <source>
        <dbReference type="PROSITE-ProRule" id="PRU00282"/>
    </source>
</evidence>
<evidence type="ECO:0000256" key="3">
    <source>
        <dbReference type="ARBA" id="ARBA00022448"/>
    </source>
</evidence>
<gene>
    <name evidence="11" type="primary">RvY_16450-1</name>
    <name evidence="11" type="synonym">RvY_16450.1</name>
    <name evidence="11" type="ORF">RvY_16450</name>
</gene>
<evidence type="ECO:0000256" key="5">
    <source>
        <dbReference type="ARBA" id="ARBA00022737"/>
    </source>
</evidence>
<organism evidence="11 12">
    <name type="scientific">Ramazzottius varieornatus</name>
    <name type="common">Water bear</name>
    <name type="synonym">Tardigrade</name>
    <dbReference type="NCBI Taxonomy" id="947166"/>
    <lineage>
        <taxon>Eukaryota</taxon>
        <taxon>Metazoa</taxon>
        <taxon>Ecdysozoa</taxon>
        <taxon>Tardigrada</taxon>
        <taxon>Eutardigrada</taxon>
        <taxon>Parachela</taxon>
        <taxon>Hypsibioidea</taxon>
        <taxon>Ramazzottiidae</taxon>
        <taxon>Ramazzottius</taxon>
    </lineage>
</organism>
<comment type="similarity">
    <text evidence="2 8">Belongs to the mitochondrial carrier (TC 2.A.29) family.</text>
</comment>
<dbReference type="AlphaFoldDB" id="A0A1D1VZT9"/>
<dbReference type="SUPFAM" id="SSF103506">
    <property type="entry name" value="Mitochondrial carrier"/>
    <property type="match status" value="1"/>
</dbReference>
<evidence type="ECO:0000256" key="2">
    <source>
        <dbReference type="ARBA" id="ARBA00006375"/>
    </source>
</evidence>
<evidence type="ECO:0000313" key="11">
    <source>
        <dbReference type="EMBL" id="GAV06466.1"/>
    </source>
</evidence>
<accession>A0A1D1VZT9</accession>
<comment type="caution">
    <text evidence="11">The sequence shown here is derived from an EMBL/GenBank/DDBJ whole genome shotgun (WGS) entry which is preliminary data.</text>
</comment>
<evidence type="ECO:0000256" key="4">
    <source>
        <dbReference type="ARBA" id="ARBA00022692"/>
    </source>
</evidence>
<feature type="compositionally biased region" description="Basic and acidic residues" evidence="9">
    <location>
        <begin position="1"/>
        <end position="11"/>
    </location>
</feature>
<evidence type="ECO:0000256" key="1">
    <source>
        <dbReference type="ARBA" id="ARBA00004141"/>
    </source>
</evidence>
<sequence length="387" mass="43892">MGKDRKDKESQQDDPEKDTTGISFVEEEAIFSETNENLEWERPFADTGRGTLPILTPAEHKIHNPVYDPSQMGWRNAFTSARVHYLIAGGLAGAGARILTHPFDRARTAMQLSTPKDPRFLNIVTTFRTFLDQQGKRSFFRGLDISLLRIMPEIALKFAIYEEVKKWFVANRTKKAGKQATFQERFLAGAAAGFVSHMATYPIWVVQTRLAAQRPPGSEFSGIRDAFRKIYLNEGPRSFYRGLLVSLTVMAPAMGLDLAIYGRLKKLYKNYFRKHGHPPAYALLLCGTVSSCLAHLIIYPLLLPRIRLQAKDPHAMQIQTTEKNLLGYLVDLYKKDGLRKGLYRGLTPSLIKVVPAVSISYVLYEKINWYLKQFQTTEKSTNKSTHG</sequence>
<feature type="repeat" description="Solcar" evidence="7">
    <location>
        <begin position="80"/>
        <end position="167"/>
    </location>
</feature>
<dbReference type="OrthoDB" id="434783at2759"/>
<dbReference type="InterPro" id="IPR002067">
    <property type="entry name" value="MCP"/>
</dbReference>
<proteinExistence type="inferred from homology"/>
<keyword evidence="12" id="KW-1185">Reference proteome</keyword>
<dbReference type="Gene3D" id="1.50.40.10">
    <property type="entry name" value="Mitochondrial carrier domain"/>
    <property type="match status" value="1"/>
</dbReference>
<evidence type="ECO:0000256" key="6">
    <source>
        <dbReference type="ARBA" id="ARBA00023136"/>
    </source>
</evidence>
<protein>
    <submittedName>
        <fullName evidence="11">Uncharacterized protein</fullName>
    </submittedName>
</protein>
<evidence type="ECO:0000256" key="9">
    <source>
        <dbReference type="SAM" id="MobiDB-lite"/>
    </source>
</evidence>
<feature type="repeat" description="Solcar" evidence="7">
    <location>
        <begin position="180"/>
        <end position="267"/>
    </location>
</feature>
<keyword evidence="10" id="KW-1133">Transmembrane helix</keyword>
<feature type="repeat" description="Solcar" evidence="7">
    <location>
        <begin position="278"/>
        <end position="370"/>
    </location>
</feature>
<dbReference type="GO" id="GO:0016020">
    <property type="term" value="C:membrane"/>
    <property type="evidence" value="ECO:0007669"/>
    <property type="project" value="UniProtKB-SubCell"/>
</dbReference>
<dbReference type="EMBL" id="BDGG01000013">
    <property type="protein sequence ID" value="GAV06466.1"/>
    <property type="molecule type" value="Genomic_DNA"/>
</dbReference>
<dbReference type="PRINTS" id="PR00926">
    <property type="entry name" value="MITOCARRIER"/>
</dbReference>
<keyword evidence="5" id="KW-0677">Repeat</keyword>
<keyword evidence="3 8" id="KW-0813">Transport</keyword>
<comment type="subcellular location">
    <subcellularLocation>
        <location evidence="1">Membrane</location>
        <topology evidence="1">Multi-pass membrane protein</topology>
    </subcellularLocation>
</comment>
<dbReference type="GO" id="GO:0055085">
    <property type="term" value="P:transmembrane transport"/>
    <property type="evidence" value="ECO:0007669"/>
    <property type="project" value="InterPro"/>
</dbReference>
<dbReference type="InterPro" id="IPR018108">
    <property type="entry name" value="MCP_transmembrane"/>
</dbReference>
<dbReference type="Proteomes" id="UP000186922">
    <property type="component" value="Unassembled WGS sequence"/>
</dbReference>
<dbReference type="InterPro" id="IPR023395">
    <property type="entry name" value="MCP_dom_sf"/>
</dbReference>
<evidence type="ECO:0000256" key="8">
    <source>
        <dbReference type="RuleBase" id="RU000488"/>
    </source>
</evidence>
<reference evidence="11 12" key="1">
    <citation type="journal article" date="2016" name="Nat. Commun.">
        <title>Extremotolerant tardigrade genome and improved radiotolerance of human cultured cells by tardigrade-unique protein.</title>
        <authorList>
            <person name="Hashimoto T."/>
            <person name="Horikawa D.D."/>
            <person name="Saito Y."/>
            <person name="Kuwahara H."/>
            <person name="Kozuka-Hata H."/>
            <person name="Shin-I T."/>
            <person name="Minakuchi Y."/>
            <person name="Ohishi K."/>
            <person name="Motoyama A."/>
            <person name="Aizu T."/>
            <person name="Enomoto A."/>
            <person name="Kondo K."/>
            <person name="Tanaka S."/>
            <person name="Hara Y."/>
            <person name="Koshikawa S."/>
            <person name="Sagara H."/>
            <person name="Miura T."/>
            <person name="Yokobori S."/>
            <person name="Miyagawa K."/>
            <person name="Suzuki Y."/>
            <person name="Kubo T."/>
            <person name="Oyama M."/>
            <person name="Kohara Y."/>
            <person name="Fujiyama A."/>
            <person name="Arakawa K."/>
            <person name="Katayama T."/>
            <person name="Toyoda A."/>
            <person name="Kunieda T."/>
        </authorList>
    </citation>
    <scope>NUCLEOTIDE SEQUENCE [LARGE SCALE GENOMIC DNA]</scope>
    <source>
        <strain evidence="11 12">YOKOZUNA-1</strain>
    </source>
</reference>
<evidence type="ECO:0000256" key="10">
    <source>
        <dbReference type="SAM" id="Phobius"/>
    </source>
</evidence>
<feature type="region of interest" description="Disordered" evidence="9">
    <location>
        <begin position="1"/>
        <end position="22"/>
    </location>
</feature>
<keyword evidence="6 7" id="KW-0472">Membrane</keyword>